<gene>
    <name evidence="4" type="ORF">HJC23_002159</name>
</gene>
<protein>
    <recommendedName>
        <fullName evidence="3">N-acetyltransferase domain-containing protein</fullName>
    </recommendedName>
</protein>
<dbReference type="CDD" id="cd04301">
    <property type="entry name" value="NAT_SF"/>
    <property type="match status" value="1"/>
</dbReference>
<reference evidence="4 5" key="1">
    <citation type="journal article" date="2020" name="G3 (Bethesda)">
        <title>Improved Reference Genome for Cyclotella cryptica CCMP332, a Model for Cell Wall Morphogenesis, Salinity Adaptation, and Lipid Production in Diatoms (Bacillariophyta).</title>
        <authorList>
            <person name="Roberts W.R."/>
            <person name="Downey K.M."/>
            <person name="Ruck E.C."/>
            <person name="Traller J.C."/>
            <person name="Alverson A.J."/>
        </authorList>
    </citation>
    <scope>NUCLEOTIDE SEQUENCE [LARGE SCALE GENOMIC DNA]</scope>
    <source>
        <strain evidence="4 5">CCMP332</strain>
    </source>
</reference>
<evidence type="ECO:0000256" key="2">
    <source>
        <dbReference type="ARBA" id="ARBA00023315"/>
    </source>
</evidence>
<dbReference type="InterPro" id="IPR050680">
    <property type="entry name" value="YpeA/RimI_acetyltransf"/>
</dbReference>
<dbReference type="AlphaFoldDB" id="A0ABD3Q6I3"/>
<dbReference type="GO" id="GO:0016746">
    <property type="term" value="F:acyltransferase activity"/>
    <property type="evidence" value="ECO:0007669"/>
    <property type="project" value="UniProtKB-KW"/>
</dbReference>
<sequence>MYTEINQITDVLMKAFHPQSQPMFDSYIRKYKYNHLQMCFDAIPERDRALFVACAIPSDRYSNEFSTMHADRRGAETIVGFCSVDGRSPDPSSKLEFLTASTLATTCPRPYLSDLGVLPPHRRKGLGRLLVIACEEWALARGYKTMYLKVDQKNPSGMNLYKIMKYEKSVLPGVRGSSSNKWGTDVLMEKKLGGVEEPRRIKTWFKRLQTIPRRGPLLADDGS</sequence>
<accession>A0ABD3Q6I3</accession>
<evidence type="ECO:0000313" key="5">
    <source>
        <dbReference type="Proteomes" id="UP001516023"/>
    </source>
</evidence>
<evidence type="ECO:0000256" key="1">
    <source>
        <dbReference type="ARBA" id="ARBA00022679"/>
    </source>
</evidence>
<dbReference type="PANTHER" id="PTHR43420:SF47">
    <property type="entry name" value="N-ACETYLTRANSFERASE DOMAIN-CONTAINING PROTEIN"/>
    <property type="match status" value="1"/>
</dbReference>
<feature type="domain" description="N-acetyltransferase" evidence="3">
    <location>
        <begin position="26"/>
        <end position="193"/>
    </location>
</feature>
<evidence type="ECO:0000313" key="4">
    <source>
        <dbReference type="EMBL" id="KAL3795888.1"/>
    </source>
</evidence>
<organism evidence="4 5">
    <name type="scientific">Cyclotella cryptica</name>
    <dbReference type="NCBI Taxonomy" id="29204"/>
    <lineage>
        <taxon>Eukaryota</taxon>
        <taxon>Sar</taxon>
        <taxon>Stramenopiles</taxon>
        <taxon>Ochrophyta</taxon>
        <taxon>Bacillariophyta</taxon>
        <taxon>Coscinodiscophyceae</taxon>
        <taxon>Thalassiosirophycidae</taxon>
        <taxon>Stephanodiscales</taxon>
        <taxon>Stephanodiscaceae</taxon>
        <taxon>Cyclotella</taxon>
    </lineage>
</organism>
<dbReference type="SUPFAM" id="SSF55729">
    <property type="entry name" value="Acyl-CoA N-acyltransferases (Nat)"/>
    <property type="match status" value="1"/>
</dbReference>
<keyword evidence="5" id="KW-1185">Reference proteome</keyword>
<keyword evidence="1" id="KW-0808">Transferase</keyword>
<comment type="caution">
    <text evidence="4">The sequence shown here is derived from an EMBL/GenBank/DDBJ whole genome shotgun (WGS) entry which is preliminary data.</text>
</comment>
<name>A0ABD3Q6I3_9STRA</name>
<dbReference type="EMBL" id="JABMIG020000067">
    <property type="protein sequence ID" value="KAL3795888.1"/>
    <property type="molecule type" value="Genomic_DNA"/>
</dbReference>
<dbReference type="InterPro" id="IPR016181">
    <property type="entry name" value="Acyl_CoA_acyltransferase"/>
</dbReference>
<dbReference type="Pfam" id="PF00583">
    <property type="entry name" value="Acetyltransf_1"/>
    <property type="match status" value="1"/>
</dbReference>
<proteinExistence type="predicted"/>
<dbReference type="InterPro" id="IPR000182">
    <property type="entry name" value="GNAT_dom"/>
</dbReference>
<keyword evidence="2" id="KW-0012">Acyltransferase</keyword>
<dbReference type="Gene3D" id="3.40.630.30">
    <property type="match status" value="1"/>
</dbReference>
<dbReference type="PROSITE" id="PS51186">
    <property type="entry name" value="GNAT"/>
    <property type="match status" value="1"/>
</dbReference>
<dbReference type="PANTHER" id="PTHR43420">
    <property type="entry name" value="ACETYLTRANSFERASE"/>
    <property type="match status" value="1"/>
</dbReference>
<evidence type="ECO:0000259" key="3">
    <source>
        <dbReference type="PROSITE" id="PS51186"/>
    </source>
</evidence>
<dbReference type="Proteomes" id="UP001516023">
    <property type="component" value="Unassembled WGS sequence"/>
</dbReference>